<reference evidence="3 4" key="1">
    <citation type="submission" date="2020-08" db="EMBL/GenBank/DDBJ databases">
        <title>Aphidius gifuensis genome sequencing and assembly.</title>
        <authorList>
            <person name="Du Z."/>
        </authorList>
    </citation>
    <scope>NUCLEOTIDE SEQUENCE [LARGE SCALE GENOMIC DNA]</scope>
    <source>
        <strain evidence="3">YNYX2018</strain>
        <tissue evidence="3">Adults</tissue>
    </source>
</reference>
<dbReference type="Gene3D" id="2.130.10.10">
    <property type="entry name" value="YVTN repeat-like/Quinoprotein amine dehydrogenase"/>
    <property type="match status" value="2"/>
</dbReference>
<name>A0A835CQG4_APHGI</name>
<proteinExistence type="predicted"/>
<gene>
    <name evidence="3" type="ORF">HCN44_007460</name>
</gene>
<evidence type="ECO:0000313" key="3">
    <source>
        <dbReference type="EMBL" id="KAF7989150.1"/>
    </source>
</evidence>
<dbReference type="AlphaFoldDB" id="A0A835CQG4"/>
<dbReference type="Proteomes" id="UP000639338">
    <property type="component" value="Unassembled WGS sequence"/>
</dbReference>
<comment type="caution">
    <text evidence="3">The sequence shown here is derived from an EMBL/GenBank/DDBJ whole genome shotgun (WGS) entry which is preliminary data.</text>
</comment>
<dbReference type="InterPro" id="IPR042099">
    <property type="entry name" value="ANL_N_sf"/>
</dbReference>
<dbReference type="Pfam" id="PF00501">
    <property type="entry name" value="AMP-binding"/>
    <property type="match status" value="2"/>
</dbReference>
<keyword evidence="4" id="KW-1185">Reference proteome</keyword>
<feature type="domain" description="AMP-dependent synthetase/ligase" evidence="2">
    <location>
        <begin position="478"/>
        <end position="687"/>
    </location>
</feature>
<dbReference type="SUPFAM" id="SSF56801">
    <property type="entry name" value="Acetyl-CoA synthetase-like"/>
    <property type="match status" value="2"/>
</dbReference>
<evidence type="ECO:0000256" key="1">
    <source>
        <dbReference type="PROSITE-ProRule" id="PRU00221"/>
    </source>
</evidence>
<evidence type="ECO:0000259" key="2">
    <source>
        <dbReference type="Pfam" id="PF00501"/>
    </source>
</evidence>
<dbReference type="PANTHER" id="PTHR22754">
    <property type="entry name" value="DISCO-INTERACTING PROTEIN 2 DIP2 -RELATED"/>
    <property type="match status" value="1"/>
</dbReference>
<feature type="repeat" description="WD" evidence="1">
    <location>
        <begin position="925"/>
        <end position="957"/>
    </location>
</feature>
<organism evidence="3 4">
    <name type="scientific">Aphidius gifuensis</name>
    <name type="common">Parasitoid wasp</name>
    <dbReference type="NCBI Taxonomy" id="684658"/>
    <lineage>
        <taxon>Eukaryota</taxon>
        <taxon>Metazoa</taxon>
        <taxon>Ecdysozoa</taxon>
        <taxon>Arthropoda</taxon>
        <taxon>Hexapoda</taxon>
        <taxon>Insecta</taxon>
        <taxon>Pterygota</taxon>
        <taxon>Neoptera</taxon>
        <taxon>Endopterygota</taxon>
        <taxon>Hymenoptera</taxon>
        <taxon>Apocrita</taxon>
        <taxon>Ichneumonoidea</taxon>
        <taxon>Braconidae</taxon>
        <taxon>Aphidiinae</taxon>
        <taxon>Aphidius</taxon>
    </lineage>
</organism>
<dbReference type="PROSITE" id="PS50082">
    <property type="entry name" value="WD_REPEATS_2"/>
    <property type="match status" value="4"/>
</dbReference>
<feature type="repeat" description="WD" evidence="1">
    <location>
        <begin position="1021"/>
        <end position="1057"/>
    </location>
</feature>
<keyword evidence="1" id="KW-0853">WD repeat</keyword>
<dbReference type="Gene3D" id="3.40.50.12780">
    <property type="entry name" value="N-terminal domain of ligase-like"/>
    <property type="match status" value="2"/>
</dbReference>
<feature type="repeat" description="WD" evidence="1">
    <location>
        <begin position="838"/>
        <end position="871"/>
    </location>
</feature>
<dbReference type="CDD" id="cd00200">
    <property type="entry name" value="WD40"/>
    <property type="match status" value="1"/>
</dbReference>
<accession>A0A835CQG4</accession>
<dbReference type="InterPro" id="IPR036322">
    <property type="entry name" value="WD40_repeat_dom_sf"/>
</dbReference>
<dbReference type="Pfam" id="PF00400">
    <property type="entry name" value="WD40"/>
    <property type="match status" value="6"/>
</dbReference>
<dbReference type="SUPFAM" id="SSF50978">
    <property type="entry name" value="WD40 repeat-like"/>
    <property type="match status" value="1"/>
</dbReference>
<dbReference type="PROSITE" id="PS50294">
    <property type="entry name" value="WD_REPEATS_REGION"/>
    <property type="match status" value="3"/>
</dbReference>
<dbReference type="PANTHER" id="PTHR22754:SF32">
    <property type="entry name" value="DISCO-INTERACTING PROTEIN 2"/>
    <property type="match status" value="1"/>
</dbReference>
<dbReference type="SMART" id="SM00320">
    <property type="entry name" value="WD40"/>
    <property type="match status" value="6"/>
</dbReference>
<dbReference type="EMBL" id="JACMRX010000005">
    <property type="protein sequence ID" value="KAF7989150.1"/>
    <property type="molecule type" value="Genomic_DNA"/>
</dbReference>
<dbReference type="InterPro" id="IPR015943">
    <property type="entry name" value="WD40/YVTN_repeat-like_dom_sf"/>
</dbReference>
<sequence length="1057" mass="117407">MIFIIGYLSSGLPRSLEAAIQRYGSATYKAPAGTVLDPNGKLFVTLTYGKLLSRSYKIAYTLLNRALTRTVGECCLKPGDRIALVYPNNDPISFMCAFYGCLQAGIVPVPIEVLLTRRDAGSQQIGFLLGSCGVQVALTSEACLKGLPKTTAGDVVAFKGWPKLHWFVTEHLGKIPKDWMPQPRLTDETPAYIEYSTDKDGSVMGVTVTRSAMLENCRSLTMACGYTEGENAVCVLDFKREVGLWHSTLTSILNGMHVIFIPYALMKVNPASWMQMITKHRASVAVVKSRDLHWGLLATKDHKDISLASLRLLLVADGANPWSLSSCDQFLSVFQPKGLRPDAVCPCASSSEALTVSVRRPGRAGVNATGRGVLSMSGLSYGVVRVDQENSLTSLTLQDCGQVMPGSVVVVVKMLLKPREIHSAGDSVSDVGPASVMVGNIVQGNRLASAQGRDLGVLDEDSDNAKKYQFISEILRWRAMSTSDHVIFTLLNAKGVVTTSLSCSQLHKKAEKIGNLLLDKGRINTGDHVALLFPPGTDLICAFYGCLYVGAVPVTIRPPHPQNLQTTLPTVRMIVDVSKSVLVLTNQNMVRLLKSKEANNVVEIKSWPTILDMDDMPKKKLPVMYRAPTAEMLAYLDFSVSTTGMLAGIKMSHAAVTSLCRAMKLACELYPSRHIALCLDPYSGLGLNFFSIRVLHRRIQTCQYIFLPVMTLVGRVPKVTCCFCLYFFFFLCSSVRKLVGKRKEQNHQRICICMVMEKPSVVISRVMSLGFGCHKCKHLYITMGKLKLIKCLHDHRGKVWNICWHNDGKKLASCGEDKKIRIWQKENNNSWLLINTISNKHSRTIRQVSWSPYDDILAACSFDSTVSLYKIIKNNIKFITKLEGHESEVKWHPHENILASSSYDNTVKLFMEDPTGVDWICTTTLSSHTSTVWSLSFDKTGKYLVTCSDDKTIKIWQEYKNNNNELNWNCLTTINGDHDGPIYDVDWCKNTGLIVTACGDNNIRIYKDIDCHNFNLICCEINAHKLDVNSVCWNPNESGLLASAGDDGNIKIWRYYD</sequence>
<protein>
    <recommendedName>
        <fullName evidence="2">AMP-dependent synthetase/ligase domain-containing protein</fullName>
    </recommendedName>
</protein>
<dbReference type="InterPro" id="IPR000873">
    <property type="entry name" value="AMP-dep_synth/lig_dom"/>
</dbReference>
<dbReference type="OrthoDB" id="69964at2759"/>
<evidence type="ECO:0000313" key="4">
    <source>
        <dbReference type="Proteomes" id="UP000639338"/>
    </source>
</evidence>
<feature type="domain" description="AMP-dependent synthetase/ligase" evidence="2">
    <location>
        <begin position="44"/>
        <end position="336"/>
    </location>
</feature>
<dbReference type="InterPro" id="IPR001680">
    <property type="entry name" value="WD40_rpt"/>
</dbReference>
<feature type="repeat" description="WD" evidence="1">
    <location>
        <begin position="792"/>
        <end position="824"/>
    </location>
</feature>